<dbReference type="GO" id="GO:0030170">
    <property type="term" value="F:pyridoxal phosphate binding"/>
    <property type="evidence" value="ECO:0007669"/>
    <property type="project" value="InterPro"/>
</dbReference>
<feature type="domain" description="Aminotransferase class I/classII large" evidence="6">
    <location>
        <begin position="1"/>
        <end position="136"/>
    </location>
</feature>
<reference evidence="7" key="1">
    <citation type="submission" date="2019-03" db="EMBL/GenBank/DDBJ databases">
        <authorList>
            <person name="Hao L."/>
        </authorList>
    </citation>
    <scope>NUCLEOTIDE SEQUENCE</scope>
</reference>
<evidence type="ECO:0000259" key="6">
    <source>
        <dbReference type="Pfam" id="PF00155"/>
    </source>
</evidence>
<dbReference type="PANTHER" id="PTHR46383:SF3">
    <property type="entry name" value="ASPARTATE AMINOTRANSFERASE-RELATED"/>
    <property type="match status" value="1"/>
</dbReference>
<evidence type="ECO:0000256" key="2">
    <source>
        <dbReference type="ARBA" id="ARBA00007441"/>
    </source>
</evidence>
<name>A0A485M7B0_9ZZZZ</name>
<sequence length="173" mass="19277">MTGWRVGYAAGNPDFIAAMRKIHQYTMLCAPITAQMAALEALKNGKSQMKKMVEQYSRRRRLVLHAFREMGLPCFEPGGAFYAFPEIRQTGLSSEEFAEQLLKEVKVAVVPGSAFGQQGEGHIRCSYAASIDDLNEAFKRMKLFLKRRMGRGIVLKGSFVKTGPVPEGKLQSL</sequence>
<dbReference type="InterPro" id="IPR015424">
    <property type="entry name" value="PyrdxlP-dep_Trfase"/>
</dbReference>
<dbReference type="Gene3D" id="3.90.1150.10">
    <property type="entry name" value="Aspartate Aminotransferase, domain 1"/>
    <property type="match status" value="1"/>
</dbReference>
<keyword evidence="4 7" id="KW-0808">Transferase</keyword>
<dbReference type="GO" id="GO:0006520">
    <property type="term" value="P:amino acid metabolic process"/>
    <property type="evidence" value="ECO:0007669"/>
    <property type="project" value="InterPro"/>
</dbReference>
<dbReference type="SUPFAM" id="SSF53383">
    <property type="entry name" value="PLP-dependent transferases"/>
    <property type="match status" value="1"/>
</dbReference>
<dbReference type="InterPro" id="IPR050596">
    <property type="entry name" value="AspAT/PAT-like"/>
</dbReference>
<dbReference type="Pfam" id="PF00155">
    <property type="entry name" value="Aminotran_1_2"/>
    <property type="match status" value="1"/>
</dbReference>
<organism evidence="7">
    <name type="scientific">anaerobic digester metagenome</name>
    <dbReference type="NCBI Taxonomy" id="1263854"/>
    <lineage>
        <taxon>unclassified sequences</taxon>
        <taxon>metagenomes</taxon>
        <taxon>ecological metagenomes</taxon>
    </lineage>
</organism>
<comment type="cofactor">
    <cofactor evidence="1">
        <name>pyridoxal 5'-phosphate</name>
        <dbReference type="ChEBI" id="CHEBI:597326"/>
    </cofactor>
</comment>
<proteinExistence type="inferred from homology"/>
<gene>
    <name evidence="7" type="ORF">SCFA_890007</name>
</gene>
<evidence type="ECO:0000256" key="5">
    <source>
        <dbReference type="ARBA" id="ARBA00022898"/>
    </source>
</evidence>
<dbReference type="CDD" id="cd00609">
    <property type="entry name" value="AAT_like"/>
    <property type="match status" value="1"/>
</dbReference>
<evidence type="ECO:0000256" key="3">
    <source>
        <dbReference type="ARBA" id="ARBA00022576"/>
    </source>
</evidence>
<dbReference type="PANTHER" id="PTHR46383">
    <property type="entry name" value="ASPARTATE AMINOTRANSFERASE"/>
    <property type="match status" value="1"/>
</dbReference>
<dbReference type="GO" id="GO:0008483">
    <property type="term" value="F:transaminase activity"/>
    <property type="evidence" value="ECO:0007669"/>
    <property type="project" value="UniProtKB-KW"/>
</dbReference>
<dbReference type="EC" id="2.6.1.-" evidence="7"/>
<protein>
    <submittedName>
        <fullName evidence="7">Putative aspartate aminotransferase</fullName>
        <ecNumber evidence="7">2.6.1.-</ecNumber>
    </submittedName>
</protein>
<comment type="similarity">
    <text evidence="2">Belongs to the class-I pyridoxal-phosphate-dependent aminotransferase family.</text>
</comment>
<dbReference type="InterPro" id="IPR015422">
    <property type="entry name" value="PyrdxlP-dep_Trfase_small"/>
</dbReference>
<keyword evidence="3 7" id="KW-0032">Aminotransferase</keyword>
<dbReference type="EMBL" id="CAADRN010000393">
    <property type="protein sequence ID" value="VFU19614.1"/>
    <property type="molecule type" value="Genomic_DNA"/>
</dbReference>
<evidence type="ECO:0000313" key="7">
    <source>
        <dbReference type="EMBL" id="VFU19614.1"/>
    </source>
</evidence>
<evidence type="ECO:0000256" key="4">
    <source>
        <dbReference type="ARBA" id="ARBA00022679"/>
    </source>
</evidence>
<keyword evidence="5" id="KW-0663">Pyridoxal phosphate</keyword>
<accession>A0A485M7B0</accession>
<dbReference type="InterPro" id="IPR015421">
    <property type="entry name" value="PyrdxlP-dep_Trfase_major"/>
</dbReference>
<evidence type="ECO:0000256" key="1">
    <source>
        <dbReference type="ARBA" id="ARBA00001933"/>
    </source>
</evidence>
<dbReference type="Gene3D" id="3.40.640.10">
    <property type="entry name" value="Type I PLP-dependent aspartate aminotransferase-like (Major domain)"/>
    <property type="match status" value="1"/>
</dbReference>
<dbReference type="InterPro" id="IPR004839">
    <property type="entry name" value="Aminotransferase_I/II_large"/>
</dbReference>
<dbReference type="AlphaFoldDB" id="A0A485M7B0"/>